<reference evidence="2 3" key="1">
    <citation type="submission" date="2011-09" db="EMBL/GenBank/DDBJ databases">
        <title>The draft genome of Methanotorris formicicus Mc-S-70.</title>
        <authorList>
            <consortium name="US DOE Joint Genome Institute (JGI-PGF)"/>
            <person name="Lucas S."/>
            <person name="Han J."/>
            <person name="Lapidus A."/>
            <person name="Cheng J.-F."/>
            <person name="Goodwin L."/>
            <person name="Pitluck S."/>
            <person name="Peters L."/>
            <person name="Land M.L."/>
            <person name="Hauser L."/>
            <person name="Sieprawska-Lupa M."/>
            <person name="Takai K."/>
            <person name="Miyazaki J."/>
            <person name="Whitman W."/>
            <person name="Woyke T.J."/>
        </authorList>
    </citation>
    <scope>NUCLEOTIDE SEQUENCE [LARGE SCALE GENOMIC DNA]</scope>
    <source>
        <strain evidence="2 3">Mc-S-70</strain>
    </source>
</reference>
<gene>
    <name evidence="2" type="ORF">MetfoDRAFT_0789</name>
</gene>
<dbReference type="PANTHER" id="PTHR38139:SF1">
    <property type="entry name" value="NUCLEOSIDE TRANSPORTER_FEOB GTPASE GATE DOMAIN-CONTAINING PROTEIN"/>
    <property type="match status" value="1"/>
</dbReference>
<dbReference type="PANTHER" id="PTHR38139">
    <property type="entry name" value="GATE DOMAIN-CONTAINING PROTEIN"/>
    <property type="match status" value="1"/>
</dbReference>
<dbReference type="RefSeq" id="WP_007044228.1">
    <property type="nucleotide sequence ID" value="NZ_AGJL01000015.1"/>
</dbReference>
<protein>
    <submittedName>
        <fullName evidence="2">Nucleoside recognition domain protein</fullName>
    </submittedName>
</protein>
<keyword evidence="1" id="KW-0472">Membrane</keyword>
<dbReference type="EMBL" id="AGJL01000015">
    <property type="protein sequence ID" value="EHP87381.1"/>
    <property type="molecule type" value="Genomic_DNA"/>
</dbReference>
<proteinExistence type="predicted"/>
<accession>H1KYB6</accession>
<feature type="transmembrane region" description="Helical" evidence="1">
    <location>
        <begin position="20"/>
        <end position="39"/>
    </location>
</feature>
<keyword evidence="1" id="KW-1133">Transmembrane helix</keyword>
<feature type="transmembrane region" description="Helical" evidence="1">
    <location>
        <begin position="227"/>
        <end position="247"/>
    </location>
</feature>
<dbReference type="AlphaFoldDB" id="H1KYB6"/>
<evidence type="ECO:0000313" key="3">
    <source>
        <dbReference type="Proteomes" id="UP000003706"/>
    </source>
</evidence>
<dbReference type="STRING" id="647171.MetfoDRAFT_0789"/>
<name>H1KYB6_9EURY</name>
<feature type="transmembrane region" description="Helical" evidence="1">
    <location>
        <begin position="259"/>
        <end position="280"/>
    </location>
</feature>
<dbReference type="Proteomes" id="UP000003706">
    <property type="component" value="Unassembled WGS sequence"/>
</dbReference>
<evidence type="ECO:0000313" key="2">
    <source>
        <dbReference type="EMBL" id="EHP87381.1"/>
    </source>
</evidence>
<dbReference type="OrthoDB" id="51620at2157"/>
<feature type="transmembrane region" description="Helical" evidence="1">
    <location>
        <begin position="184"/>
        <end position="207"/>
    </location>
</feature>
<feature type="transmembrane region" description="Helical" evidence="1">
    <location>
        <begin position="292"/>
        <end position="314"/>
    </location>
</feature>
<evidence type="ECO:0000256" key="1">
    <source>
        <dbReference type="SAM" id="Phobius"/>
    </source>
</evidence>
<feature type="transmembrane region" description="Helical" evidence="1">
    <location>
        <begin position="123"/>
        <end position="148"/>
    </location>
</feature>
<dbReference type="PATRIC" id="fig|647171.4.peg.780"/>
<keyword evidence="3" id="KW-1185">Reference proteome</keyword>
<sequence>MMELILSTLELSLIFLKYSVPGLIVGVFVAEILIEFGIIGKMSFIGNIFIKLANLPEECGIAITTAFIDPRTANIMLADFYRNGAIDKKELYIASLIDAFPAMLRHWDSVLPVLLATLGNWGLIYFFILVLIGLLQTLFFALLGKALIKRNTKASNKKKQNIKVNYKHALKNALKKTIKNSSQILKTMIIASILTSFLIEIGIFDYLTNFIKNYIGFLPFSTEELTISITSMINAIASYTMAGAMLKEGTIDAFRAIRALLFGSILSSITMIRWLIPYYVGIYGFKDGTNLMLISTLARVFITILFVALISIFVG</sequence>
<dbReference type="InterPro" id="IPR038880">
    <property type="entry name" value="MJ0871-like"/>
</dbReference>
<keyword evidence="1" id="KW-0812">Transmembrane</keyword>
<organism evidence="2 3">
    <name type="scientific">Methanotorris formicicus Mc-S-70</name>
    <dbReference type="NCBI Taxonomy" id="647171"/>
    <lineage>
        <taxon>Archaea</taxon>
        <taxon>Methanobacteriati</taxon>
        <taxon>Methanobacteriota</taxon>
        <taxon>Methanomada group</taxon>
        <taxon>Methanococci</taxon>
        <taxon>Methanococcales</taxon>
        <taxon>Methanocaldococcaceae</taxon>
        <taxon>Methanotorris</taxon>
    </lineage>
</organism>
<comment type="caution">
    <text evidence="2">The sequence shown here is derived from an EMBL/GenBank/DDBJ whole genome shotgun (WGS) entry which is preliminary data.</text>
</comment>